<organism evidence="2 3">
    <name type="scientific">Ornithinibacillus salinisoli</name>
    <dbReference type="NCBI Taxonomy" id="1848459"/>
    <lineage>
        <taxon>Bacteria</taxon>
        <taxon>Bacillati</taxon>
        <taxon>Bacillota</taxon>
        <taxon>Bacilli</taxon>
        <taxon>Bacillales</taxon>
        <taxon>Bacillaceae</taxon>
        <taxon>Ornithinibacillus</taxon>
    </lineage>
</organism>
<keyword evidence="1" id="KW-0812">Transmembrane</keyword>
<proteinExistence type="predicted"/>
<evidence type="ECO:0000313" key="2">
    <source>
        <dbReference type="EMBL" id="MFD2042979.1"/>
    </source>
</evidence>
<feature type="transmembrane region" description="Helical" evidence="1">
    <location>
        <begin position="6"/>
        <end position="25"/>
    </location>
</feature>
<gene>
    <name evidence="2" type="ORF">ACFSJF_01470</name>
</gene>
<sequence>MGEFLNFLMTVVIYLVPVVILYFVIQAAVRNAINFSEVGQYLKAKREAEAENGKKNK</sequence>
<name>A0ABW4VTN7_9BACI</name>
<keyword evidence="1" id="KW-1133">Transmembrane helix</keyword>
<dbReference type="RefSeq" id="WP_377554735.1">
    <property type="nucleotide sequence ID" value="NZ_JBHUHQ010000002.1"/>
</dbReference>
<keyword evidence="3" id="KW-1185">Reference proteome</keyword>
<accession>A0ABW4VTN7</accession>
<keyword evidence="1" id="KW-0472">Membrane</keyword>
<evidence type="ECO:0000256" key="1">
    <source>
        <dbReference type="SAM" id="Phobius"/>
    </source>
</evidence>
<evidence type="ECO:0000313" key="3">
    <source>
        <dbReference type="Proteomes" id="UP001597383"/>
    </source>
</evidence>
<reference evidence="3" key="1">
    <citation type="journal article" date="2019" name="Int. J. Syst. Evol. Microbiol.">
        <title>The Global Catalogue of Microorganisms (GCM) 10K type strain sequencing project: providing services to taxonomists for standard genome sequencing and annotation.</title>
        <authorList>
            <consortium name="The Broad Institute Genomics Platform"/>
            <consortium name="The Broad Institute Genome Sequencing Center for Infectious Disease"/>
            <person name="Wu L."/>
            <person name="Ma J."/>
        </authorList>
    </citation>
    <scope>NUCLEOTIDE SEQUENCE [LARGE SCALE GENOMIC DNA]</scope>
    <source>
        <strain evidence="3">R28</strain>
    </source>
</reference>
<comment type="caution">
    <text evidence="2">The sequence shown here is derived from an EMBL/GenBank/DDBJ whole genome shotgun (WGS) entry which is preliminary data.</text>
</comment>
<protein>
    <submittedName>
        <fullName evidence="2">Uncharacterized protein</fullName>
    </submittedName>
</protein>
<dbReference type="Proteomes" id="UP001597383">
    <property type="component" value="Unassembled WGS sequence"/>
</dbReference>
<dbReference type="EMBL" id="JBHUHQ010000002">
    <property type="protein sequence ID" value="MFD2042979.1"/>
    <property type="molecule type" value="Genomic_DNA"/>
</dbReference>